<keyword evidence="1" id="KW-1133">Transmembrane helix</keyword>
<gene>
    <name evidence="2" type="ORF">NLO413_0927</name>
</gene>
<keyword evidence="1" id="KW-0812">Transmembrane</keyword>
<dbReference type="EMBL" id="LANX01000001">
    <property type="protein sequence ID" value="KJV69534.1"/>
    <property type="molecule type" value="Genomic_DNA"/>
</dbReference>
<keyword evidence="3" id="KW-1185">Reference proteome</keyword>
<keyword evidence="1" id="KW-0472">Membrane</keyword>
<dbReference type="RefSeq" id="WP_052690398.1">
    <property type="nucleotide sequence ID" value="NZ_LANX01000001.1"/>
</dbReference>
<evidence type="ECO:0000256" key="1">
    <source>
        <dbReference type="SAM" id="Phobius"/>
    </source>
</evidence>
<reference evidence="2 3" key="1">
    <citation type="submission" date="2015-02" db="EMBL/GenBank/DDBJ databases">
        <title>Genome Sequencing of Rickettsiales.</title>
        <authorList>
            <person name="Daugherty S.C."/>
            <person name="Su Q."/>
            <person name="Abolude K."/>
            <person name="Beier-Sexton M."/>
            <person name="Carlyon J.A."/>
            <person name="Carter R."/>
            <person name="Day N.P."/>
            <person name="Dumler S.J."/>
            <person name="Dyachenko V."/>
            <person name="Godinez A."/>
            <person name="Kurtti T.J."/>
            <person name="Lichay M."/>
            <person name="Mullins K.E."/>
            <person name="Ott S."/>
            <person name="Pappas-Brown V."/>
            <person name="Paris D.H."/>
            <person name="Patel P."/>
            <person name="Richards A.L."/>
            <person name="Sadzewicz L."/>
            <person name="Sears K."/>
            <person name="Seidman D."/>
            <person name="Sengamalay N."/>
            <person name="Stenos J."/>
            <person name="Tallon L.J."/>
            <person name="Vincent G."/>
            <person name="Fraser C.M."/>
            <person name="Munderloh U."/>
            <person name="Dunning-Hotopp J.C."/>
        </authorList>
    </citation>
    <scope>NUCLEOTIDE SEQUENCE [LARGE SCALE GENOMIC DNA]</scope>
    <source>
        <strain evidence="2 3">RAC413</strain>
    </source>
</reference>
<evidence type="ECO:0000313" key="3">
    <source>
        <dbReference type="Proteomes" id="UP000033562"/>
    </source>
</evidence>
<dbReference type="AlphaFoldDB" id="A0A0F3NRK1"/>
<evidence type="ECO:0000313" key="2">
    <source>
        <dbReference type="EMBL" id="KJV69534.1"/>
    </source>
</evidence>
<proteinExistence type="predicted"/>
<name>A0A0F3NRK1_9RICK</name>
<dbReference type="Proteomes" id="UP000033562">
    <property type="component" value="Unassembled WGS sequence"/>
</dbReference>
<protein>
    <submittedName>
        <fullName evidence="2">Uncharacterized protein</fullName>
    </submittedName>
</protein>
<comment type="caution">
    <text evidence="2">The sequence shown here is derived from an EMBL/GenBank/DDBJ whole genome shotgun (WGS) entry which is preliminary data.</text>
</comment>
<dbReference type="STRING" id="1359163.NLO413_0927"/>
<organism evidence="2 3">
    <name type="scientific">Candidatus Neoehrlichia procyonis str. RAC413</name>
    <dbReference type="NCBI Taxonomy" id="1359163"/>
    <lineage>
        <taxon>Bacteria</taxon>
        <taxon>Pseudomonadati</taxon>
        <taxon>Pseudomonadota</taxon>
        <taxon>Alphaproteobacteria</taxon>
        <taxon>Rickettsiales</taxon>
        <taxon>Anaplasmataceae</taxon>
        <taxon>Candidatus Neoehrlichia</taxon>
    </lineage>
</organism>
<sequence length="477" mass="56214">MYNDKIVISLGNNGAVILSIVNNVILHKYFFEEMNDANFFDIKSLIVSHKNLPVYFLLNYTHQKYTRQTIPAASRFVVRSLINMKSYDNALHDYEVKSAFLISKPSKEDNNWYYMFVECKIKDELSKSLIDIVLEYSNNFKGILLFPIELVNVTNYLLKIHDRHKRRWTMLIAYTKTNDLQQIVLDNDKLIYTNTITVSADELLSNVVAGQIYQEIENTIQYLLKFGLQNKTEITLYVIIPSDIKASLLAFDFQKININIFTPYELAKVLMIQESANIISVYCDTVILYAIFQYNSLYIVHTKKTQRVYKSLLICKYVIPSFMWMSVLLFVLNVLYIFNISVNLKKKIQLFHHKEKLTSKFDSMRSDCDFIRINEMHETIDMYKLLSGTNIFSLDGVMRLNKLKSSYFRINHFAWNTTEKQKVNITVNLEFKLKEDFLIHYETLKTIAYNIFSDYKVNILVHNEHTNNQYVSIHFMN</sequence>
<accession>A0A0F3NRK1</accession>
<feature type="transmembrane region" description="Helical" evidence="1">
    <location>
        <begin position="317"/>
        <end position="338"/>
    </location>
</feature>